<evidence type="ECO:0000259" key="7">
    <source>
        <dbReference type="PROSITE" id="PS50835"/>
    </source>
</evidence>
<evidence type="ECO:0000256" key="4">
    <source>
        <dbReference type="ARBA" id="ARBA00023180"/>
    </source>
</evidence>
<accession>A0A3Q3JEQ5</accession>
<dbReference type="PANTHER" id="PTHR12080">
    <property type="entry name" value="SIGNALING LYMPHOCYTIC ACTIVATION MOLECULE"/>
    <property type="match status" value="1"/>
</dbReference>
<sequence>MSYILFLFGFITLSVAKEDTCDLYAAVGESLTLPFVNEGLAKTHVLKWTHNNTLIFHRQQEKVLTGKKEDTSANGSLLLKNLQFSGAGTYEAAVQHSAGSSTKTWTGRLCIMSKVSKPQVTYECDFKSSAVNLTCNVAKPQGLMFSWTHGEKTLTSEKRQTLSISLAQLKGERRFACTVENKVSKERSDTVHPTCKDLSPSPPIVLCFTSKTVVAVLAGGAGLTLLLLIIIIILCCCLRRGLSESNRHY</sequence>
<feature type="signal peptide" evidence="6">
    <location>
        <begin position="1"/>
        <end position="16"/>
    </location>
</feature>
<feature type="chain" id="PRO_5018534687" description="Ig-like domain-containing protein" evidence="6">
    <location>
        <begin position="17"/>
        <end position="249"/>
    </location>
</feature>
<reference evidence="8" key="2">
    <citation type="submission" date="2025-09" db="UniProtKB">
        <authorList>
            <consortium name="Ensembl"/>
        </authorList>
    </citation>
    <scope>IDENTIFICATION</scope>
</reference>
<reference evidence="8" key="1">
    <citation type="submission" date="2025-08" db="UniProtKB">
        <authorList>
            <consortium name="Ensembl"/>
        </authorList>
    </citation>
    <scope>IDENTIFICATION</scope>
</reference>
<dbReference type="Ensembl" id="ENSMALT00000018137.1">
    <property type="protein sequence ID" value="ENSMALP00000017788.1"/>
    <property type="gene ID" value="ENSMALG00000012413.1"/>
</dbReference>
<evidence type="ECO:0000256" key="5">
    <source>
        <dbReference type="SAM" id="Phobius"/>
    </source>
</evidence>
<comment type="subcellular location">
    <subcellularLocation>
        <location evidence="1">Membrane</location>
    </subcellularLocation>
</comment>
<dbReference type="InterPro" id="IPR013783">
    <property type="entry name" value="Ig-like_fold"/>
</dbReference>
<keyword evidence="5" id="KW-0812">Transmembrane</keyword>
<dbReference type="InterPro" id="IPR007110">
    <property type="entry name" value="Ig-like_dom"/>
</dbReference>
<protein>
    <recommendedName>
        <fullName evidence="7">Ig-like domain-containing protein</fullName>
    </recommendedName>
</protein>
<dbReference type="GO" id="GO:0016020">
    <property type="term" value="C:membrane"/>
    <property type="evidence" value="ECO:0007669"/>
    <property type="project" value="UniProtKB-SubCell"/>
</dbReference>
<keyword evidence="2 6" id="KW-0732">Signal</keyword>
<evidence type="ECO:0000313" key="9">
    <source>
        <dbReference type="Proteomes" id="UP000261600"/>
    </source>
</evidence>
<evidence type="ECO:0000256" key="1">
    <source>
        <dbReference type="ARBA" id="ARBA00004370"/>
    </source>
</evidence>
<keyword evidence="9" id="KW-1185">Reference proteome</keyword>
<dbReference type="PANTHER" id="PTHR12080:SF59">
    <property type="entry name" value="HEPATIC AND GLIAL CELL ADHESION MOLECULE"/>
    <property type="match status" value="1"/>
</dbReference>
<evidence type="ECO:0000313" key="8">
    <source>
        <dbReference type="Ensembl" id="ENSMALP00000017788.1"/>
    </source>
</evidence>
<name>A0A3Q3JEQ5_MONAL</name>
<dbReference type="GO" id="GO:0005911">
    <property type="term" value="C:cell-cell junction"/>
    <property type="evidence" value="ECO:0007669"/>
    <property type="project" value="TreeGrafter"/>
</dbReference>
<dbReference type="AlphaFoldDB" id="A0A3Q3JEQ5"/>
<keyword evidence="3 5" id="KW-0472">Membrane</keyword>
<keyword evidence="4" id="KW-0325">Glycoprotein</keyword>
<evidence type="ECO:0000256" key="3">
    <source>
        <dbReference type="ARBA" id="ARBA00023136"/>
    </source>
</evidence>
<dbReference type="InterPro" id="IPR036179">
    <property type="entry name" value="Ig-like_dom_sf"/>
</dbReference>
<dbReference type="SUPFAM" id="SSF48726">
    <property type="entry name" value="Immunoglobulin"/>
    <property type="match status" value="2"/>
</dbReference>
<dbReference type="Gene3D" id="2.60.40.10">
    <property type="entry name" value="Immunoglobulins"/>
    <property type="match status" value="2"/>
</dbReference>
<organism evidence="8 9">
    <name type="scientific">Monopterus albus</name>
    <name type="common">Swamp eel</name>
    <dbReference type="NCBI Taxonomy" id="43700"/>
    <lineage>
        <taxon>Eukaryota</taxon>
        <taxon>Metazoa</taxon>
        <taxon>Chordata</taxon>
        <taxon>Craniata</taxon>
        <taxon>Vertebrata</taxon>
        <taxon>Euteleostomi</taxon>
        <taxon>Actinopterygii</taxon>
        <taxon>Neopterygii</taxon>
        <taxon>Teleostei</taxon>
        <taxon>Neoteleostei</taxon>
        <taxon>Acanthomorphata</taxon>
        <taxon>Anabantaria</taxon>
        <taxon>Synbranchiformes</taxon>
        <taxon>Synbranchidae</taxon>
        <taxon>Monopterus</taxon>
    </lineage>
</organism>
<proteinExistence type="predicted"/>
<dbReference type="PROSITE" id="PS50835">
    <property type="entry name" value="IG_LIKE"/>
    <property type="match status" value="1"/>
</dbReference>
<dbReference type="STRING" id="43700.ENSMALP00000017788"/>
<evidence type="ECO:0000256" key="2">
    <source>
        <dbReference type="ARBA" id="ARBA00022729"/>
    </source>
</evidence>
<feature type="transmembrane region" description="Helical" evidence="5">
    <location>
        <begin position="213"/>
        <end position="238"/>
    </location>
</feature>
<feature type="domain" description="Ig-like" evidence="7">
    <location>
        <begin position="118"/>
        <end position="188"/>
    </location>
</feature>
<dbReference type="Proteomes" id="UP000261600">
    <property type="component" value="Unplaced"/>
</dbReference>
<dbReference type="CDD" id="cd00096">
    <property type="entry name" value="Ig"/>
    <property type="match status" value="1"/>
</dbReference>
<keyword evidence="5" id="KW-1133">Transmembrane helix</keyword>
<dbReference type="InterPro" id="IPR015631">
    <property type="entry name" value="CD2/SLAM_rcpt"/>
</dbReference>
<evidence type="ECO:0000256" key="6">
    <source>
        <dbReference type="SAM" id="SignalP"/>
    </source>
</evidence>